<evidence type="ECO:0000313" key="3">
    <source>
        <dbReference type="Proteomes" id="UP000814176"/>
    </source>
</evidence>
<dbReference type="Proteomes" id="UP000814176">
    <property type="component" value="Unassembled WGS sequence"/>
</dbReference>
<comment type="caution">
    <text evidence="2">The sequence shown here is derived from an EMBL/GenBank/DDBJ whole genome shotgun (WGS) entry which is preliminary data.</text>
</comment>
<keyword evidence="3" id="KW-1185">Reference proteome</keyword>
<reference evidence="2 3" key="1">
    <citation type="journal article" date="2021" name="Environ. Microbiol.">
        <title>Gene family expansions and transcriptome signatures uncover fungal adaptations to wood decay.</title>
        <authorList>
            <person name="Hage H."/>
            <person name="Miyauchi S."/>
            <person name="Viragh M."/>
            <person name="Drula E."/>
            <person name="Min B."/>
            <person name="Chaduli D."/>
            <person name="Navarro D."/>
            <person name="Favel A."/>
            <person name="Norest M."/>
            <person name="Lesage-Meessen L."/>
            <person name="Balint B."/>
            <person name="Merenyi Z."/>
            <person name="de Eugenio L."/>
            <person name="Morin E."/>
            <person name="Martinez A.T."/>
            <person name="Baldrian P."/>
            <person name="Stursova M."/>
            <person name="Martinez M.J."/>
            <person name="Novotny C."/>
            <person name="Magnuson J.K."/>
            <person name="Spatafora J.W."/>
            <person name="Maurice S."/>
            <person name="Pangilinan J."/>
            <person name="Andreopoulos W."/>
            <person name="LaButti K."/>
            <person name="Hundley H."/>
            <person name="Na H."/>
            <person name="Kuo A."/>
            <person name="Barry K."/>
            <person name="Lipzen A."/>
            <person name="Henrissat B."/>
            <person name="Riley R."/>
            <person name="Ahrendt S."/>
            <person name="Nagy L.G."/>
            <person name="Grigoriev I.V."/>
            <person name="Martin F."/>
            <person name="Rosso M.N."/>
        </authorList>
    </citation>
    <scope>NUCLEOTIDE SEQUENCE [LARGE SCALE GENOMIC DNA]</scope>
    <source>
        <strain evidence="2 3">CIRM-BRFM 1785</strain>
    </source>
</reference>
<proteinExistence type="predicted"/>
<protein>
    <recommendedName>
        <fullName evidence="4">C2H2-type domain-containing protein</fullName>
    </recommendedName>
</protein>
<evidence type="ECO:0008006" key="4">
    <source>
        <dbReference type="Google" id="ProtNLM"/>
    </source>
</evidence>
<dbReference type="GeneID" id="72003445"/>
<evidence type="ECO:0000313" key="2">
    <source>
        <dbReference type="EMBL" id="KAH9841926.1"/>
    </source>
</evidence>
<sequence>MPPFLEYRNCEDESEVHMLPISPQTRSVRLPNLRSGVYISRILSRPPETGATSSLDNLRSSPFLEHREEIRLMRGSWRGVSMDSLARPASAPPLTTQHRVVPGGSYIAGGESNPNRLVQDTPASSFPNDARRSDMPFPAAAGLYPPSLPEVYGGEHLLLDDSSIDRDFQVLAEMLGLTEDVESGTLFTWAMSDASGRPFVPNSRHEGIADTSDAGLALDAPATLRHAYQDIEALAPLAFDPPRPRPIVTADFPQAATDDPQATEDHLLYNLKSAGSPAVQTLPGADNVCGENASGAQSEEPHLSEAVVPASQSTSDRVAATGTVPGRWCAFGEECSHSITDPSPRGIKGHLEQHHAPGLFYNVDKVQCRWRTGRVECGRWLLGTSGLAKHIARAHLKSTEVRCQYCNNPFCRPDTLVRHVKNVCTEARAARGDREVRDLLGDAAT</sequence>
<accession>A0ABQ8KSX2</accession>
<feature type="region of interest" description="Disordered" evidence="1">
    <location>
        <begin position="88"/>
        <end position="128"/>
    </location>
</feature>
<evidence type="ECO:0000256" key="1">
    <source>
        <dbReference type="SAM" id="MobiDB-lite"/>
    </source>
</evidence>
<organism evidence="2 3">
    <name type="scientific">Rhodofomes roseus</name>
    <dbReference type="NCBI Taxonomy" id="34475"/>
    <lineage>
        <taxon>Eukaryota</taxon>
        <taxon>Fungi</taxon>
        <taxon>Dikarya</taxon>
        <taxon>Basidiomycota</taxon>
        <taxon>Agaricomycotina</taxon>
        <taxon>Agaricomycetes</taxon>
        <taxon>Polyporales</taxon>
        <taxon>Rhodofomes</taxon>
    </lineage>
</organism>
<name>A0ABQ8KSX2_9APHY</name>
<gene>
    <name evidence="2" type="ORF">C8Q71DRAFT_739489</name>
</gene>
<dbReference type="RefSeq" id="XP_047783225.1">
    <property type="nucleotide sequence ID" value="XM_047922713.1"/>
</dbReference>
<dbReference type="EMBL" id="JADCUA010000003">
    <property type="protein sequence ID" value="KAH9841926.1"/>
    <property type="molecule type" value="Genomic_DNA"/>
</dbReference>
<feature type="compositionally biased region" description="Polar residues" evidence="1">
    <location>
        <begin position="112"/>
        <end position="127"/>
    </location>
</feature>